<reference evidence="2 3" key="1">
    <citation type="submission" date="2018-11" db="EMBL/GenBank/DDBJ databases">
        <authorList>
            <consortium name="Pathogen Informatics"/>
        </authorList>
    </citation>
    <scope>NUCLEOTIDE SEQUENCE [LARGE SCALE GENOMIC DNA]</scope>
</reference>
<accession>A0A183G9R5</accession>
<dbReference type="AlphaFoldDB" id="A0A183G9R5"/>
<evidence type="ECO:0000256" key="1">
    <source>
        <dbReference type="SAM" id="MobiDB-lite"/>
    </source>
</evidence>
<gene>
    <name evidence="2" type="ORF">HPBE_LOCUS18699</name>
</gene>
<accession>A0A3P8BT64</accession>
<keyword evidence="3" id="KW-1185">Reference proteome</keyword>
<dbReference type="Proteomes" id="UP000050761">
    <property type="component" value="Unassembled WGS sequence"/>
</dbReference>
<evidence type="ECO:0000313" key="4">
    <source>
        <dbReference type="WBParaSite" id="HPBE_0001870001-mRNA-1"/>
    </source>
</evidence>
<reference evidence="4" key="2">
    <citation type="submission" date="2019-09" db="UniProtKB">
        <authorList>
            <consortium name="WormBaseParasite"/>
        </authorList>
    </citation>
    <scope>IDENTIFICATION</scope>
</reference>
<proteinExistence type="predicted"/>
<name>A0A183G9R5_HELPZ</name>
<sequence>MECHGDNTALVDTSKPNKHRKRDPEDSAEKYMPPRKAIKSLGHVLENIPFLYEWQQCPHNFINKKNIVEKLIGYKMLYGEEIAYEQLGYYQDHADPMTFRDCVYDPATVKKEPPSEE</sequence>
<dbReference type="EMBL" id="UZAH01030863">
    <property type="protein sequence ID" value="VDP12588.1"/>
    <property type="molecule type" value="Genomic_DNA"/>
</dbReference>
<feature type="region of interest" description="Disordered" evidence="1">
    <location>
        <begin position="1"/>
        <end position="31"/>
    </location>
</feature>
<evidence type="ECO:0000313" key="3">
    <source>
        <dbReference type="Proteomes" id="UP000050761"/>
    </source>
</evidence>
<evidence type="ECO:0000313" key="2">
    <source>
        <dbReference type="EMBL" id="VDP12588.1"/>
    </source>
</evidence>
<protein>
    <submittedName>
        <fullName evidence="4">MAGE domain-containing protein</fullName>
    </submittedName>
</protein>
<organism evidence="3 4">
    <name type="scientific">Heligmosomoides polygyrus</name>
    <name type="common">Parasitic roundworm</name>
    <dbReference type="NCBI Taxonomy" id="6339"/>
    <lineage>
        <taxon>Eukaryota</taxon>
        <taxon>Metazoa</taxon>
        <taxon>Ecdysozoa</taxon>
        <taxon>Nematoda</taxon>
        <taxon>Chromadorea</taxon>
        <taxon>Rhabditida</taxon>
        <taxon>Rhabditina</taxon>
        <taxon>Rhabditomorpha</taxon>
        <taxon>Strongyloidea</taxon>
        <taxon>Heligmosomidae</taxon>
        <taxon>Heligmosomoides</taxon>
    </lineage>
</organism>
<dbReference type="WBParaSite" id="HPBE_0001870001-mRNA-1">
    <property type="protein sequence ID" value="HPBE_0001870001-mRNA-1"/>
    <property type="gene ID" value="HPBE_0001870001"/>
</dbReference>